<dbReference type="Proteomes" id="UP000423396">
    <property type="component" value="Chromosome"/>
</dbReference>
<keyword evidence="1 4" id="KW-0489">Methyltransferase</keyword>
<dbReference type="KEGG" id="sazo:D1868_02410"/>
<evidence type="ECO:0000313" key="5">
    <source>
        <dbReference type="Proteomes" id="UP000423396"/>
    </source>
</evidence>
<evidence type="ECO:0000256" key="2">
    <source>
        <dbReference type="ARBA" id="ARBA00022679"/>
    </source>
</evidence>
<dbReference type="PANTHER" id="PTHR47816:SF4">
    <property type="entry name" value="RIBOSOMAL RNA SMALL SUBUNIT METHYLTRANSFERASE C"/>
    <property type="match status" value="1"/>
</dbReference>
<proteinExistence type="predicted"/>
<reference evidence="4 5" key="1">
    <citation type="submission" date="2019-10" db="EMBL/GenBank/DDBJ databases">
        <title>Genome Sequences from Six Type Strain Members of the Archaeal Family Sulfolobaceae: Acidianus ambivalens, Acidianus infernus, Metallosphaera prunae, Stygiolobus azoricus, Sulfolobus metallicus, and Sulfurisphaera ohwakuensis.</title>
        <authorList>
            <person name="Counts J.A."/>
            <person name="Kelly R.M."/>
        </authorList>
    </citation>
    <scope>NUCLEOTIDE SEQUENCE [LARGE SCALE GENOMIC DNA]</scope>
    <source>
        <strain evidence="4 5">FC6</strain>
    </source>
</reference>
<dbReference type="GO" id="GO:0032259">
    <property type="term" value="P:methylation"/>
    <property type="evidence" value="ECO:0007669"/>
    <property type="project" value="UniProtKB-KW"/>
</dbReference>
<feature type="domain" description="Methyltransferase small" evidence="3">
    <location>
        <begin position="18"/>
        <end position="182"/>
    </location>
</feature>
<name>A0A650CRR9_9CREN</name>
<dbReference type="CDD" id="cd02440">
    <property type="entry name" value="AdoMet_MTases"/>
    <property type="match status" value="1"/>
</dbReference>
<dbReference type="Gene3D" id="3.40.50.150">
    <property type="entry name" value="Vaccinia Virus protein VP39"/>
    <property type="match status" value="1"/>
</dbReference>
<dbReference type="AlphaFoldDB" id="A0A650CRR9"/>
<evidence type="ECO:0000256" key="1">
    <source>
        <dbReference type="ARBA" id="ARBA00022603"/>
    </source>
</evidence>
<sequence length="187" mass="21087">MKEIIFVNDVVNGIPLSLESSYGLFSKDKLDLGTKVMLENLIIPESGVVADVGCGYGPIGIYLALKNPSLKVYMLDVDKKAVYYSRKNVSRYGLENRVHVIQSDIFENIPPEIKFNAIYSNPPLKAGKAFIERLASTSYDRVSEGGLIQLVVYKGEENVINLFRQKFKNVEVYKRIKGYSIIVIRKD</sequence>
<dbReference type="InterPro" id="IPR029063">
    <property type="entry name" value="SAM-dependent_MTases_sf"/>
</dbReference>
<keyword evidence="2 4" id="KW-0808">Transferase</keyword>
<organism evidence="4 5">
    <name type="scientific">Stygiolobus azoricus</name>
    <dbReference type="NCBI Taxonomy" id="41675"/>
    <lineage>
        <taxon>Archaea</taxon>
        <taxon>Thermoproteota</taxon>
        <taxon>Thermoprotei</taxon>
        <taxon>Sulfolobales</taxon>
        <taxon>Sulfolobaceae</taxon>
        <taxon>Stygiolobus</taxon>
    </lineage>
</organism>
<dbReference type="EMBL" id="CP045483">
    <property type="protein sequence ID" value="QGR20473.1"/>
    <property type="molecule type" value="Genomic_DNA"/>
</dbReference>
<dbReference type="SUPFAM" id="SSF53335">
    <property type="entry name" value="S-adenosyl-L-methionine-dependent methyltransferases"/>
    <property type="match status" value="1"/>
</dbReference>
<dbReference type="GO" id="GO:0008757">
    <property type="term" value="F:S-adenosylmethionine-dependent methyltransferase activity"/>
    <property type="evidence" value="ECO:0007669"/>
    <property type="project" value="InterPro"/>
</dbReference>
<evidence type="ECO:0000259" key="3">
    <source>
        <dbReference type="Pfam" id="PF05175"/>
    </source>
</evidence>
<dbReference type="InterPro" id="IPR046977">
    <property type="entry name" value="RsmC/RlmG"/>
</dbReference>
<dbReference type="InterPro" id="IPR007848">
    <property type="entry name" value="Small_mtfrase_dom"/>
</dbReference>
<gene>
    <name evidence="4" type="ORF">D1868_02410</name>
</gene>
<dbReference type="PANTHER" id="PTHR47816">
    <property type="entry name" value="RIBOSOMAL RNA SMALL SUBUNIT METHYLTRANSFERASE C"/>
    <property type="match status" value="1"/>
</dbReference>
<accession>A0A650CRR9</accession>
<keyword evidence="5" id="KW-1185">Reference proteome</keyword>
<dbReference type="Pfam" id="PF05175">
    <property type="entry name" value="MTS"/>
    <property type="match status" value="1"/>
</dbReference>
<protein>
    <submittedName>
        <fullName evidence="4">Methyltransferase</fullName>
    </submittedName>
</protein>
<evidence type="ECO:0000313" key="4">
    <source>
        <dbReference type="EMBL" id="QGR20473.1"/>
    </source>
</evidence>